<evidence type="ECO:0000313" key="6">
    <source>
        <dbReference type="EMBL" id="OHW61634.1"/>
    </source>
</evidence>
<dbReference type="AlphaFoldDB" id="A0A1S1V571"/>
<proteinExistence type="predicted"/>
<dbReference type="EMBL" id="MKIE01000009">
    <property type="protein sequence ID" value="OHW61634.1"/>
    <property type="molecule type" value="Genomic_DNA"/>
</dbReference>
<dbReference type="Gene3D" id="1.20.120.1630">
    <property type="match status" value="1"/>
</dbReference>
<dbReference type="PANTHER" id="PTHR12714:SF9">
    <property type="entry name" value="PROTEIN-S-ISOPRENYLCYSTEINE O-METHYLTRANSFERASE"/>
    <property type="match status" value="1"/>
</dbReference>
<organism evidence="6 7">
    <name type="scientific">Andreesenia angusta</name>
    <dbReference type="NCBI Taxonomy" id="39480"/>
    <lineage>
        <taxon>Bacteria</taxon>
        <taxon>Bacillati</taxon>
        <taxon>Bacillota</taxon>
        <taxon>Tissierellia</taxon>
        <taxon>Tissierellales</taxon>
        <taxon>Gottschalkiaceae</taxon>
        <taxon>Andreesenia</taxon>
    </lineage>
</organism>
<keyword evidence="2 5" id="KW-0812">Transmembrane</keyword>
<comment type="subcellular location">
    <subcellularLocation>
        <location evidence="1">Membrane</location>
        <topology evidence="1">Multi-pass membrane protein</topology>
    </subcellularLocation>
</comment>
<protein>
    <submittedName>
        <fullName evidence="6">Isoprenylcysteine carboxyl methyltransferase (ICMT) family protein</fullName>
    </submittedName>
</protein>
<evidence type="ECO:0000256" key="2">
    <source>
        <dbReference type="ARBA" id="ARBA00022692"/>
    </source>
</evidence>
<keyword evidence="6" id="KW-0808">Transferase</keyword>
<dbReference type="Pfam" id="PF04140">
    <property type="entry name" value="ICMT"/>
    <property type="match status" value="1"/>
</dbReference>
<evidence type="ECO:0000256" key="3">
    <source>
        <dbReference type="ARBA" id="ARBA00022989"/>
    </source>
</evidence>
<feature type="transmembrane region" description="Helical" evidence="5">
    <location>
        <begin position="75"/>
        <end position="94"/>
    </location>
</feature>
<evidence type="ECO:0000313" key="7">
    <source>
        <dbReference type="Proteomes" id="UP000180254"/>
    </source>
</evidence>
<feature type="transmembrane region" description="Helical" evidence="5">
    <location>
        <begin position="42"/>
        <end position="63"/>
    </location>
</feature>
<evidence type="ECO:0000256" key="1">
    <source>
        <dbReference type="ARBA" id="ARBA00004141"/>
    </source>
</evidence>
<dbReference type="GO" id="GO:0016020">
    <property type="term" value="C:membrane"/>
    <property type="evidence" value="ECO:0007669"/>
    <property type="project" value="UniProtKB-SubCell"/>
</dbReference>
<feature type="transmembrane region" description="Helical" evidence="5">
    <location>
        <begin position="12"/>
        <end position="30"/>
    </location>
</feature>
<dbReference type="Proteomes" id="UP000180254">
    <property type="component" value="Unassembled WGS sequence"/>
</dbReference>
<dbReference type="GO" id="GO:0004671">
    <property type="term" value="F:protein C-terminal S-isoprenylcysteine carboxyl O-methyltransferase activity"/>
    <property type="evidence" value="ECO:0007669"/>
    <property type="project" value="InterPro"/>
</dbReference>
<keyword evidence="4 5" id="KW-0472">Membrane</keyword>
<feature type="transmembrane region" description="Helical" evidence="5">
    <location>
        <begin position="127"/>
        <end position="155"/>
    </location>
</feature>
<keyword evidence="3 5" id="KW-1133">Transmembrane helix</keyword>
<comment type="caution">
    <text evidence="6">The sequence shown here is derived from an EMBL/GenBank/DDBJ whole genome shotgun (WGS) entry which is preliminary data.</text>
</comment>
<reference evidence="6 7" key="1">
    <citation type="submission" date="2016-09" db="EMBL/GenBank/DDBJ databases">
        <title>Genome sequence of Eubacterium angustum.</title>
        <authorList>
            <person name="Poehlein A."/>
            <person name="Daniel R."/>
        </authorList>
    </citation>
    <scope>NUCLEOTIDE SEQUENCE [LARGE SCALE GENOMIC DNA]</scope>
    <source>
        <strain evidence="6 7">DSM 1989</strain>
    </source>
</reference>
<keyword evidence="6" id="KW-0489">Methyltransferase</keyword>
<evidence type="ECO:0000256" key="5">
    <source>
        <dbReference type="SAM" id="Phobius"/>
    </source>
</evidence>
<accession>A0A1S1V571</accession>
<keyword evidence="7" id="KW-1185">Reference proteome</keyword>
<dbReference type="PANTHER" id="PTHR12714">
    <property type="entry name" value="PROTEIN-S ISOPRENYLCYSTEINE O-METHYLTRANSFERASE"/>
    <property type="match status" value="1"/>
</dbReference>
<dbReference type="InterPro" id="IPR007269">
    <property type="entry name" value="ICMT_MeTrfase"/>
</dbReference>
<name>A0A1S1V571_9FIRM</name>
<dbReference type="OrthoDB" id="5471300at2"/>
<dbReference type="GO" id="GO:0032259">
    <property type="term" value="P:methylation"/>
    <property type="evidence" value="ECO:0007669"/>
    <property type="project" value="UniProtKB-KW"/>
</dbReference>
<dbReference type="STRING" id="39480.EUAN_19540"/>
<sequence>MDIFFKLDWRYIVFYLITALWIGEFIVLPSRHEDGDYSEKKSFLRILASIVASIALTLSLSYAELFAVGGLAGTAMNWIGLLCYVSGIAFRYSGAVYLGKYFTRDVEVESDHELVSDGPYKILRHPLYLGLFLLSIGVPLFFRNIVGFLFAFAIVGRLLNKRMIQEEIVMENTIGDSYRVWKAERYRFIPYIY</sequence>
<evidence type="ECO:0000256" key="4">
    <source>
        <dbReference type="ARBA" id="ARBA00023136"/>
    </source>
</evidence>
<gene>
    <name evidence="6" type="ORF">EUAN_19540</name>
</gene>